<dbReference type="AlphaFoldDB" id="A0A6C0JJW2"/>
<dbReference type="EMBL" id="MN740407">
    <property type="protein sequence ID" value="QHU05066.1"/>
    <property type="molecule type" value="Genomic_DNA"/>
</dbReference>
<organism evidence="1">
    <name type="scientific">viral metagenome</name>
    <dbReference type="NCBI Taxonomy" id="1070528"/>
    <lineage>
        <taxon>unclassified sequences</taxon>
        <taxon>metagenomes</taxon>
        <taxon>organismal metagenomes</taxon>
    </lineage>
</organism>
<sequence>MKLCACYTNEGVGLGTRCQDIWDELVELFEVETVDEFLDEWSDVVYGIGRLIGWFWGVEYVGVYGDARHIKKIEGRMREHGCIRSRRHLIDGKCCSLCN</sequence>
<accession>A0A6C0JJW2</accession>
<proteinExistence type="predicted"/>
<protein>
    <submittedName>
        <fullName evidence="1">Uncharacterized protein</fullName>
    </submittedName>
</protein>
<evidence type="ECO:0000313" key="1">
    <source>
        <dbReference type="EMBL" id="QHU05066.1"/>
    </source>
</evidence>
<reference evidence="1" key="1">
    <citation type="journal article" date="2020" name="Nature">
        <title>Giant virus diversity and host interactions through global metagenomics.</title>
        <authorList>
            <person name="Schulz F."/>
            <person name="Roux S."/>
            <person name="Paez-Espino D."/>
            <person name="Jungbluth S."/>
            <person name="Walsh D.A."/>
            <person name="Denef V.J."/>
            <person name="McMahon K.D."/>
            <person name="Konstantinidis K.T."/>
            <person name="Eloe-Fadrosh E.A."/>
            <person name="Kyrpides N.C."/>
            <person name="Woyke T."/>
        </authorList>
    </citation>
    <scope>NUCLEOTIDE SEQUENCE</scope>
    <source>
        <strain evidence="1">GVMAG-M-3300027708-5</strain>
    </source>
</reference>
<name>A0A6C0JJW2_9ZZZZ</name>